<evidence type="ECO:0000313" key="3">
    <source>
        <dbReference type="Proteomes" id="UP000241808"/>
    </source>
</evidence>
<reference evidence="2 3" key="1">
    <citation type="submission" date="2018-04" db="EMBL/GenBank/DDBJ databases">
        <title>Genomic Encyclopedia of Archaeal and Bacterial Type Strains, Phase II (KMG-II): from individual species to whole genera.</title>
        <authorList>
            <person name="Goeker M."/>
        </authorList>
    </citation>
    <scope>NUCLEOTIDE SEQUENCE [LARGE SCALE GENOMIC DNA]</scope>
    <source>
        <strain evidence="2 3">DSM 25521</strain>
    </source>
</reference>
<dbReference type="EMBL" id="PZZL01000008">
    <property type="protein sequence ID" value="PTM52297.1"/>
    <property type="molecule type" value="Genomic_DNA"/>
</dbReference>
<accession>A0A2T4YZ99</accession>
<dbReference type="AlphaFoldDB" id="A0A2T4YZ99"/>
<proteinExistence type="predicted"/>
<comment type="caution">
    <text evidence="2">The sequence shown here is derived from an EMBL/GenBank/DDBJ whole genome shotgun (WGS) entry which is preliminary data.</text>
</comment>
<evidence type="ECO:0000313" key="2">
    <source>
        <dbReference type="EMBL" id="PTM52297.1"/>
    </source>
</evidence>
<dbReference type="PROSITE" id="PS51257">
    <property type="entry name" value="PROKAR_LIPOPROTEIN"/>
    <property type="match status" value="1"/>
</dbReference>
<gene>
    <name evidence="2" type="ORF">C8P69_10897</name>
</gene>
<keyword evidence="1" id="KW-0732">Signal</keyword>
<evidence type="ECO:0000256" key="1">
    <source>
        <dbReference type="SAM" id="SignalP"/>
    </source>
</evidence>
<dbReference type="RefSeq" id="WP_108178681.1">
    <property type="nucleotide sequence ID" value="NZ_PZZL01000008.1"/>
</dbReference>
<feature type="signal peptide" evidence="1">
    <location>
        <begin position="1"/>
        <end position="23"/>
    </location>
</feature>
<feature type="chain" id="PRO_5015438141" evidence="1">
    <location>
        <begin position="24"/>
        <end position="234"/>
    </location>
</feature>
<keyword evidence="3" id="KW-1185">Reference proteome</keyword>
<organism evidence="2 3">
    <name type="scientific">Phreatobacter oligotrophus</name>
    <dbReference type="NCBI Taxonomy" id="1122261"/>
    <lineage>
        <taxon>Bacteria</taxon>
        <taxon>Pseudomonadati</taxon>
        <taxon>Pseudomonadota</taxon>
        <taxon>Alphaproteobacteria</taxon>
        <taxon>Hyphomicrobiales</taxon>
        <taxon>Phreatobacteraceae</taxon>
        <taxon>Phreatobacter</taxon>
    </lineage>
</organism>
<dbReference type="Proteomes" id="UP000241808">
    <property type="component" value="Unassembled WGS sequence"/>
</dbReference>
<name>A0A2T4YZ99_9HYPH</name>
<protein>
    <submittedName>
        <fullName evidence="2">Uncharacterized protein</fullName>
    </submittedName>
</protein>
<sequence>MVRVIILAIAAAALAGCSQTASRSGYRAVDPNAPIAPGAVRIAERPIDPDKWAMRGGVLRLANRPPQRATLHVCRPAACAEPAFAVVVMTPGAPRAPDREALKRIATEQIPSQNELNQLIASANPSAAASRVVSSNVATLKGQPGIVMEIERRAANGGRTVHQFGGFAFAGGMMISVQSYSTDREFARRNRDLILERIDIREGPRVDTGTVVETTVPATPAAPAPTPPAAPQRL</sequence>
<dbReference type="OrthoDB" id="8232201at2"/>